<dbReference type="InterPro" id="IPR016187">
    <property type="entry name" value="CTDL_fold"/>
</dbReference>
<reference evidence="4 5" key="1">
    <citation type="submission" date="2019-09" db="EMBL/GenBank/DDBJ databases">
        <title>Bird 10,000 Genomes (B10K) Project - Family phase.</title>
        <authorList>
            <person name="Zhang G."/>
        </authorList>
    </citation>
    <scope>NUCLEOTIDE SEQUENCE [LARGE SCALE GENOMIC DNA]</scope>
    <source>
        <strain evidence="4">B10K-DU-002-35</strain>
        <tissue evidence="4">Muscle</tissue>
    </source>
</reference>
<organism evidence="4 5">
    <name type="scientific">Rhinopomastus cyanomelas</name>
    <name type="common">Common scimitarbill</name>
    <dbReference type="NCBI Taxonomy" id="113115"/>
    <lineage>
        <taxon>Eukaryota</taxon>
        <taxon>Metazoa</taxon>
        <taxon>Chordata</taxon>
        <taxon>Craniata</taxon>
        <taxon>Vertebrata</taxon>
        <taxon>Euteleostomi</taxon>
        <taxon>Archelosauria</taxon>
        <taxon>Archosauria</taxon>
        <taxon>Dinosauria</taxon>
        <taxon>Saurischia</taxon>
        <taxon>Theropoda</taxon>
        <taxon>Coelurosauria</taxon>
        <taxon>Aves</taxon>
        <taxon>Neognathae</taxon>
        <taxon>Neoaves</taxon>
        <taxon>Telluraves</taxon>
        <taxon>Coraciimorphae</taxon>
        <taxon>Bucerotiformes</taxon>
        <taxon>Rhinopomastidae</taxon>
        <taxon>Rhinopomastus</taxon>
    </lineage>
</organism>
<dbReference type="Proteomes" id="UP000565785">
    <property type="component" value="Unassembled WGS sequence"/>
</dbReference>
<dbReference type="PROSITE" id="PS00615">
    <property type="entry name" value="C_TYPE_LECTIN_1"/>
    <property type="match status" value="1"/>
</dbReference>
<dbReference type="InterPro" id="IPR018378">
    <property type="entry name" value="C-type_lectin_CS"/>
</dbReference>
<dbReference type="EMBL" id="VXBP01001152">
    <property type="protein sequence ID" value="NXN92474.1"/>
    <property type="molecule type" value="Genomic_DNA"/>
</dbReference>
<sequence length="138" mass="15813">PSTDTGRIDYCPQGWNYYKLSCFKYFRQPKSWDEAERHCQASHDGAHLAWVEEPREAHTLRRVISFYQRVHPVWLGLRYGQESQTWQWASGDKYSNSHSGLAGNGAQGGTCGVLTHTSGFTVWSSTACEKPHHYICKF</sequence>
<dbReference type="PANTHER" id="PTHR45710:SF8">
    <property type="entry name" value="RERATING FAMILY MEMBER 4"/>
    <property type="match status" value="1"/>
</dbReference>
<feature type="domain" description="C-type lectin" evidence="3">
    <location>
        <begin position="18"/>
        <end position="137"/>
    </location>
</feature>
<dbReference type="OrthoDB" id="441660at2759"/>
<evidence type="ECO:0000259" key="3">
    <source>
        <dbReference type="PROSITE" id="PS50041"/>
    </source>
</evidence>
<dbReference type="PROSITE" id="PS50041">
    <property type="entry name" value="C_TYPE_LECTIN_2"/>
    <property type="match status" value="1"/>
</dbReference>
<dbReference type="GO" id="GO:0005886">
    <property type="term" value="C:plasma membrane"/>
    <property type="evidence" value="ECO:0007669"/>
    <property type="project" value="UniProtKB-SubCell"/>
</dbReference>
<dbReference type="SUPFAM" id="SSF56436">
    <property type="entry name" value="C-type lectin-like"/>
    <property type="match status" value="1"/>
</dbReference>
<gene>
    <name evidence="4" type="primary">Reg4</name>
    <name evidence="4" type="ORF">RHICYA_R03724</name>
</gene>
<evidence type="ECO:0000313" key="4">
    <source>
        <dbReference type="EMBL" id="NXN92474.1"/>
    </source>
</evidence>
<dbReference type="Pfam" id="PF00059">
    <property type="entry name" value="Lectin_C"/>
    <property type="match status" value="1"/>
</dbReference>
<evidence type="ECO:0000256" key="2">
    <source>
        <dbReference type="ARBA" id="ARBA00023157"/>
    </source>
</evidence>
<dbReference type="Gene3D" id="3.10.100.10">
    <property type="entry name" value="Mannose-Binding Protein A, subunit A"/>
    <property type="match status" value="1"/>
</dbReference>
<feature type="non-terminal residue" evidence="4">
    <location>
        <position position="1"/>
    </location>
</feature>
<dbReference type="PRINTS" id="PR01504">
    <property type="entry name" value="PNCREATITSAP"/>
</dbReference>
<dbReference type="PANTHER" id="PTHR45710">
    <property type="entry name" value="C-TYPE LECTIN DOMAIN-CONTAINING PROTEIN 180"/>
    <property type="match status" value="1"/>
</dbReference>
<feature type="non-terminal residue" evidence="4">
    <location>
        <position position="138"/>
    </location>
</feature>
<dbReference type="SMART" id="SM00034">
    <property type="entry name" value="CLECT"/>
    <property type="match status" value="1"/>
</dbReference>
<accession>A0A7L1MY37</accession>
<evidence type="ECO:0000313" key="5">
    <source>
        <dbReference type="Proteomes" id="UP000565785"/>
    </source>
</evidence>
<proteinExistence type="predicted"/>
<dbReference type="InterPro" id="IPR050828">
    <property type="entry name" value="C-type_lectin/matrix_domain"/>
</dbReference>
<comment type="subcellular location">
    <subcellularLocation>
        <location evidence="1">Cell membrane</location>
        <topology evidence="1">Single-pass type II membrane protein</topology>
    </subcellularLocation>
</comment>
<keyword evidence="2" id="KW-1015">Disulfide bond</keyword>
<comment type="caution">
    <text evidence="4">The sequence shown here is derived from an EMBL/GenBank/DDBJ whole genome shotgun (WGS) entry which is preliminary data.</text>
</comment>
<name>A0A7L1MY37_RHICY</name>
<dbReference type="InterPro" id="IPR016186">
    <property type="entry name" value="C-type_lectin-like/link_sf"/>
</dbReference>
<dbReference type="AlphaFoldDB" id="A0A7L1MY37"/>
<evidence type="ECO:0000256" key="1">
    <source>
        <dbReference type="ARBA" id="ARBA00004401"/>
    </source>
</evidence>
<dbReference type="InterPro" id="IPR001304">
    <property type="entry name" value="C-type_lectin-like"/>
</dbReference>
<protein>
    <submittedName>
        <fullName evidence="4">REG4 protein</fullName>
    </submittedName>
</protein>
<keyword evidence="5" id="KW-1185">Reference proteome</keyword>